<accession>A0AA85JGD5</accession>
<sequence length="180" mass="21369">MPRNPTLHRPVEVKDFEHCYHRHVLVRRFVENSNNLMGGRPNLPNGYTQRSYSKYSAVNNSSSMAQKEIDCIKQIERHLPLEYPCITIFFSDMDSELEKRVILFIARRWDRDDPFASISPLVSELESRNGSGWKFERVVNPIKVGRANSYVKPKSTFCFRLEPDQYIYKFYRDDEHHHSR</sequence>
<dbReference type="AlphaFoldDB" id="A0AA85JGD5"/>
<dbReference type="WBParaSite" id="TREG1_19710.2">
    <property type="protein sequence ID" value="TREG1_19710.2"/>
    <property type="gene ID" value="TREG1_19710"/>
</dbReference>
<proteinExistence type="predicted"/>
<organism evidence="1 2">
    <name type="scientific">Trichobilharzia regenti</name>
    <name type="common">Nasal bird schistosome</name>
    <dbReference type="NCBI Taxonomy" id="157069"/>
    <lineage>
        <taxon>Eukaryota</taxon>
        <taxon>Metazoa</taxon>
        <taxon>Spiralia</taxon>
        <taxon>Lophotrochozoa</taxon>
        <taxon>Platyhelminthes</taxon>
        <taxon>Trematoda</taxon>
        <taxon>Digenea</taxon>
        <taxon>Strigeidida</taxon>
        <taxon>Schistosomatoidea</taxon>
        <taxon>Schistosomatidae</taxon>
        <taxon>Trichobilharzia</taxon>
    </lineage>
</organism>
<name>A0AA85JGD5_TRIRE</name>
<evidence type="ECO:0000313" key="2">
    <source>
        <dbReference type="WBParaSite" id="TREG1_19710.2"/>
    </source>
</evidence>
<dbReference type="Proteomes" id="UP000050795">
    <property type="component" value="Unassembled WGS sequence"/>
</dbReference>
<reference evidence="2" key="2">
    <citation type="submission" date="2023-11" db="UniProtKB">
        <authorList>
            <consortium name="WormBaseParasite"/>
        </authorList>
    </citation>
    <scope>IDENTIFICATION</scope>
</reference>
<protein>
    <submittedName>
        <fullName evidence="2">Uncharacterized protein</fullName>
    </submittedName>
</protein>
<reference evidence="1" key="1">
    <citation type="submission" date="2022-06" db="EMBL/GenBank/DDBJ databases">
        <authorList>
            <person name="Berger JAMES D."/>
            <person name="Berger JAMES D."/>
        </authorList>
    </citation>
    <scope>NUCLEOTIDE SEQUENCE [LARGE SCALE GENOMIC DNA]</scope>
</reference>
<evidence type="ECO:0000313" key="1">
    <source>
        <dbReference type="Proteomes" id="UP000050795"/>
    </source>
</evidence>
<keyword evidence="1" id="KW-1185">Reference proteome</keyword>